<protein>
    <recommendedName>
        <fullName evidence="2">Endonuclease/exonuclease/phosphatase domain-containing protein</fullName>
    </recommendedName>
</protein>
<proteinExistence type="predicted"/>
<dbReference type="Pfam" id="PF03372">
    <property type="entry name" value="Exo_endo_phos"/>
    <property type="match status" value="1"/>
</dbReference>
<dbReference type="SUPFAM" id="SSF56219">
    <property type="entry name" value="DNase I-like"/>
    <property type="match status" value="1"/>
</dbReference>
<dbReference type="InterPro" id="IPR005135">
    <property type="entry name" value="Endo/exonuclease/phosphatase"/>
</dbReference>
<keyword evidence="4" id="KW-1185">Reference proteome</keyword>
<feature type="coiled-coil region" evidence="1">
    <location>
        <begin position="431"/>
        <end position="540"/>
    </location>
</feature>
<feature type="coiled-coil region" evidence="1">
    <location>
        <begin position="284"/>
        <end position="311"/>
    </location>
</feature>
<reference evidence="3" key="1">
    <citation type="submission" date="2018-07" db="EMBL/GenBank/DDBJ databases">
        <title>Annotation of Aphanomyces astaci genome assembly.</title>
        <authorList>
            <person name="Studholme D.J."/>
        </authorList>
    </citation>
    <scope>NUCLEOTIDE SEQUENCE [LARGE SCALE GENOMIC DNA]</scope>
    <source>
        <strain evidence="3">Pc</strain>
    </source>
</reference>
<dbReference type="VEuPathDB" id="FungiDB:H257_02617"/>
<feature type="coiled-coil region" evidence="1">
    <location>
        <begin position="344"/>
        <end position="378"/>
    </location>
</feature>
<sequence length="763" mass="87611">MVVEEVEEVEEAAEAVEEAGEAVALAAIDRHRRVRQSLSTSFLRFQTATACTQLMTLPPSICKPKQHGEIDDDLDYLATSRDGNLGHSHPSQAFKFQYVMGFPMHAPVATGAETHDGCSIFVKEDLFQIEAEIELEFHQPGHAILDRHNVALALSLTYKPTKDTVVVATTHILFNPRRGDVKLAQMQLLLSTLHALNIPHVILCGDFNVTPKSALYAFLSKGRLDGCLPAFEDDSSDNNNANDNQFYANDIREKIATLSIELHDKTQTIELLHAARKKDKAKATENASLAAAEFQAKLQELQDRHEKELEKQLDFAQTLVADKVWMARYKHICAEMEYVQGELVQRCDNVAAELKKAVDRLQQQDEGFQRQLKDAKERWSVQEKVRRDQWMVKKTDEIKKSTIKALEPDVQAIMTKCKENLDKAKEAAAWMAAYEKEKEELLRRQREEYERKLVEAREKERCKLMYRLDAADAELQQQLNQQRRRLQDESEKLRSDMMTDMRVLKQQHARDLDEMRAVERQRIDHEMAALQKDKDDMARRFEADAAAYRDKVQSEMEGKHLAAVAAVRSEMDKDKAAWEVEMIKRRDDKIDMVIDKLQQETEKKVAAAEAKMAAQYDADMRVRYSSFRRWGDGKRWQEVDKKRRAAAEVEAAWMDKNRELYDKCAKLDEARDMAVAAQNAQASALRAMEDKLARCMEKSHVAYVAEMRGNQDDVLEKLHARVRATVAKKDDMIETLRAELHLAQVRIAKCEDIIQDQRAQLIS</sequence>
<organism evidence="3 4">
    <name type="scientific">Aphanomyces astaci</name>
    <name type="common">Crayfish plague agent</name>
    <dbReference type="NCBI Taxonomy" id="112090"/>
    <lineage>
        <taxon>Eukaryota</taxon>
        <taxon>Sar</taxon>
        <taxon>Stramenopiles</taxon>
        <taxon>Oomycota</taxon>
        <taxon>Saprolegniomycetes</taxon>
        <taxon>Saprolegniales</taxon>
        <taxon>Verrucalvaceae</taxon>
        <taxon>Aphanomyces</taxon>
    </lineage>
</organism>
<feature type="domain" description="Endonuclease/exonuclease/phosphatase" evidence="2">
    <location>
        <begin position="105"/>
        <end position="234"/>
    </location>
</feature>
<name>A0A3R7WS78_APHAT</name>
<keyword evidence="1" id="KW-0175">Coiled coil</keyword>
<evidence type="ECO:0000259" key="2">
    <source>
        <dbReference type="Pfam" id="PF03372"/>
    </source>
</evidence>
<dbReference type="InterPro" id="IPR050410">
    <property type="entry name" value="CCR4/nocturin_mRNA_transcr"/>
</dbReference>
<dbReference type="EMBL" id="MZMZ02000697">
    <property type="protein sequence ID" value="RQM30553.1"/>
    <property type="molecule type" value="Genomic_DNA"/>
</dbReference>
<dbReference type="Proteomes" id="UP000284702">
    <property type="component" value="Unassembled WGS sequence"/>
</dbReference>
<dbReference type="PANTHER" id="PTHR12121">
    <property type="entry name" value="CARBON CATABOLITE REPRESSOR PROTEIN 4"/>
    <property type="match status" value="1"/>
</dbReference>
<dbReference type="AlphaFoldDB" id="A0A3R7WS78"/>
<dbReference type="VEuPathDB" id="FungiDB:H257_02618"/>
<evidence type="ECO:0000313" key="4">
    <source>
        <dbReference type="Proteomes" id="UP000284702"/>
    </source>
</evidence>
<comment type="caution">
    <text evidence="3">The sequence shown here is derived from an EMBL/GenBank/DDBJ whole genome shotgun (WGS) entry which is preliminary data.</text>
</comment>
<dbReference type="Gene3D" id="3.60.10.10">
    <property type="entry name" value="Endonuclease/exonuclease/phosphatase"/>
    <property type="match status" value="1"/>
</dbReference>
<accession>A0A3R7WS78</accession>
<evidence type="ECO:0000256" key="1">
    <source>
        <dbReference type="SAM" id="Coils"/>
    </source>
</evidence>
<dbReference type="InterPro" id="IPR036691">
    <property type="entry name" value="Endo/exonu/phosph_ase_sf"/>
</dbReference>
<evidence type="ECO:0000313" key="3">
    <source>
        <dbReference type="EMBL" id="RQM30553.1"/>
    </source>
</evidence>
<gene>
    <name evidence="3" type="ORF">B5M09_000252</name>
</gene>
<dbReference type="GO" id="GO:0000175">
    <property type="term" value="F:3'-5'-RNA exonuclease activity"/>
    <property type="evidence" value="ECO:0007669"/>
    <property type="project" value="TreeGrafter"/>
</dbReference>
<dbReference type="PANTHER" id="PTHR12121:SF34">
    <property type="entry name" value="PROTEIN ANGEL"/>
    <property type="match status" value="1"/>
</dbReference>